<dbReference type="Proteomes" id="UP000229970">
    <property type="component" value="Unassembled WGS sequence"/>
</dbReference>
<organism evidence="4 5">
    <name type="scientific">Snodgrassella alvi</name>
    <dbReference type="NCBI Taxonomy" id="1196083"/>
    <lineage>
        <taxon>Bacteria</taxon>
        <taxon>Pseudomonadati</taxon>
        <taxon>Pseudomonadota</taxon>
        <taxon>Betaproteobacteria</taxon>
        <taxon>Neisseriales</taxon>
        <taxon>Neisseriaceae</taxon>
        <taxon>Snodgrassella</taxon>
    </lineage>
</organism>
<feature type="coiled-coil region" evidence="1">
    <location>
        <begin position="139"/>
        <end position="180"/>
    </location>
</feature>
<dbReference type="RefSeq" id="WP_257389641.1">
    <property type="nucleotide sequence ID" value="NZ_MEIP01000012.1"/>
</dbReference>
<dbReference type="PANTHER" id="PTHR38043">
    <property type="entry name" value="PROTEIN HEMX"/>
    <property type="match status" value="1"/>
</dbReference>
<feature type="compositionally biased region" description="Polar residues" evidence="2">
    <location>
        <begin position="1"/>
        <end position="13"/>
    </location>
</feature>
<sequence length="463" mass="49960">MSEQQDAQSSQAPEQGKQPLLVNKQGEVSAPPESATSASAEGTGKDKATAHQTADFHQNNTGSGMSAPNIPSQSTSVKQQHSGSGKGIALGALVLSLLALGASGFLFVEGQNQLKTQQLQFDHKIDNAGIDASKTAATVETGLARIDGLSQQLQELQSQQKSQRENVDRLTRAYQELVKNRTDWLVDEIEATLNLASQQLLISGNVPVAVNVLENLDNRLSRFDQPQLLPIKKAISSDLENLKSRPYLDTASASLRLNRLESAIAGLPLVIDSQLQSGTAPAVAVINPNASWWQRTWQATMHSLRGMVEVRHINHNDSMLMSPEQMYFVRENLRLRLLDARIALIQHRGEVYAADLNGAEATVKQYFDASSVATQSWLKELMQLKMLNVQTIQDSNLSASLAAVREYQNQSGMDMSTALPDLGGSGASSASASAASHPERPAAILENSHNVSAASSEQGEHTL</sequence>
<evidence type="ECO:0008006" key="6">
    <source>
        <dbReference type="Google" id="ProtNLM"/>
    </source>
</evidence>
<keyword evidence="3" id="KW-0472">Membrane</keyword>
<feature type="compositionally biased region" description="Low complexity" evidence="2">
    <location>
        <begin position="427"/>
        <end position="436"/>
    </location>
</feature>
<feature type="compositionally biased region" description="Low complexity" evidence="2">
    <location>
        <begin position="29"/>
        <end position="42"/>
    </location>
</feature>
<evidence type="ECO:0000256" key="3">
    <source>
        <dbReference type="SAM" id="Phobius"/>
    </source>
</evidence>
<reference evidence="4 5" key="1">
    <citation type="journal article" date="2017" name="MBio">
        <title>Type VI secretion-mediated competition in the bee gut microbiome.</title>
        <authorList>
            <person name="Steele M.I."/>
            <person name="Kwong W.K."/>
            <person name="Powell J.E."/>
            <person name="Whiteley M."/>
            <person name="Moran N.A."/>
        </authorList>
    </citation>
    <scope>NUCLEOTIDE SEQUENCE [LARGE SCALE GENOMIC DNA]</scope>
    <source>
        <strain evidence="4 5">Ruf1-X</strain>
    </source>
</reference>
<dbReference type="AlphaFoldDB" id="A0A2N9XK31"/>
<dbReference type="Pfam" id="PF04375">
    <property type="entry name" value="HemX"/>
    <property type="match status" value="1"/>
</dbReference>
<gene>
    <name evidence="4" type="ORF">BHC46_02920</name>
</gene>
<evidence type="ECO:0000256" key="2">
    <source>
        <dbReference type="SAM" id="MobiDB-lite"/>
    </source>
</evidence>
<dbReference type="InterPro" id="IPR007470">
    <property type="entry name" value="HemX"/>
</dbReference>
<feature type="transmembrane region" description="Helical" evidence="3">
    <location>
        <begin position="88"/>
        <end position="108"/>
    </location>
</feature>
<dbReference type="PANTHER" id="PTHR38043:SF1">
    <property type="entry name" value="PROTEIN HEMX"/>
    <property type="match status" value="1"/>
</dbReference>
<comment type="caution">
    <text evidence="4">The sequence shown here is derived from an EMBL/GenBank/DDBJ whole genome shotgun (WGS) entry which is preliminary data.</text>
</comment>
<feature type="region of interest" description="Disordered" evidence="2">
    <location>
        <begin position="414"/>
        <end position="439"/>
    </location>
</feature>
<feature type="compositionally biased region" description="Polar residues" evidence="2">
    <location>
        <begin position="50"/>
        <end position="83"/>
    </location>
</feature>
<evidence type="ECO:0000256" key="1">
    <source>
        <dbReference type="SAM" id="Coils"/>
    </source>
</evidence>
<evidence type="ECO:0000313" key="5">
    <source>
        <dbReference type="Proteomes" id="UP000229970"/>
    </source>
</evidence>
<keyword evidence="3" id="KW-1133">Transmembrane helix</keyword>
<dbReference type="EMBL" id="MEIP01000012">
    <property type="protein sequence ID" value="PIT48686.1"/>
    <property type="molecule type" value="Genomic_DNA"/>
</dbReference>
<keyword evidence="1" id="KW-0175">Coiled coil</keyword>
<protein>
    <recommendedName>
        <fullName evidence="6">Heme biosynthesis operon protein HemX</fullName>
    </recommendedName>
</protein>
<accession>A0A2N9XK31</accession>
<keyword evidence="3" id="KW-0812">Transmembrane</keyword>
<evidence type="ECO:0000313" key="4">
    <source>
        <dbReference type="EMBL" id="PIT48686.1"/>
    </source>
</evidence>
<proteinExistence type="predicted"/>
<feature type="region of interest" description="Disordered" evidence="2">
    <location>
        <begin position="1"/>
        <end position="83"/>
    </location>
</feature>
<name>A0A2N9XK31_9NEIS</name>